<evidence type="ECO:0000313" key="3">
    <source>
        <dbReference type="EMBL" id="CAB4820728.1"/>
    </source>
</evidence>
<organism evidence="3">
    <name type="scientific">freshwater metagenome</name>
    <dbReference type="NCBI Taxonomy" id="449393"/>
    <lineage>
        <taxon>unclassified sequences</taxon>
        <taxon>metagenomes</taxon>
        <taxon>ecological metagenomes</taxon>
    </lineage>
</organism>
<dbReference type="SUPFAM" id="SSF53756">
    <property type="entry name" value="UDP-Glycosyltransferase/glycogen phosphorylase"/>
    <property type="match status" value="1"/>
</dbReference>
<feature type="domain" description="Glycosyl transferase family 1" evidence="1">
    <location>
        <begin position="206"/>
        <end position="343"/>
    </location>
</feature>
<dbReference type="Pfam" id="PF13439">
    <property type="entry name" value="Glyco_transf_4"/>
    <property type="match status" value="1"/>
</dbReference>
<protein>
    <submittedName>
        <fullName evidence="3">Unannotated protein</fullName>
    </submittedName>
</protein>
<dbReference type="Pfam" id="PF00534">
    <property type="entry name" value="Glycos_transf_1"/>
    <property type="match status" value="1"/>
</dbReference>
<dbReference type="InterPro" id="IPR050194">
    <property type="entry name" value="Glycosyltransferase_grp1"/>
</dbReference>
<reference evidence="3" key="1">
    <citation type="submission" date="2020-05" db="EMBL/GenBank/DDBJ databases">
        <authorList>
            <person name="Chiriac C."/>
            <person name="Salcher M."/>
            <person name="Ghai R."/>
            <person name="Kavagutti S V."/>
        </authorList>
    </citation>
    <scope>NUCLEOTIDE SEQUENCE</scope>
</reference>
<dbReference type="CDD" id="cd03801">
    <property type="entry name" value="GT4_PimA-like"/>
    <property type="match status" value="1"/>
</dbReference>
<dbReference type="AlphaFoldDB" id="A0A6J6ZP37"/>
<dbReference type="GO" id="GO:0016757">
    <property type="term" value="F:glycosyltransferase activity"/>
    <property type="evidence" value="ECO:0007669"/>
    <property type="project" value="InterPro"/>
</dbReference>
<evidence type="ECO:0000259" key="1">
    <source>
        <dbReference type="Pfam" id="PF00534"/>
    </source>
</evidence>
<dbReference type="Gene3D" id="3.40.50.2000">
    <property type="entry name" value="Glycogen Phosphorylase B"/>
    <property type="match status" value="2"/>
</dbReference>
<feature type="domain" description="Glycosyltransferase subfamily 4-like N-terminal" evidence="2">
    <location>
        <begin position="26"/>
        <end position="205"/>
    </location>
</feature>
<proteinExistence type="predicted"/>
<dbReference type="PANTHER" id="PTHR45947">
    <property type="entry name" value="SULFOQUINOVOSYL TRANSFERASE SQD2"/>
    <property type="match status" value="1"/>
</dbReference>
<evidence type="ECO:0000259" key="2">
    <source>
        <dbReference type="Pfam" id="PF13439"/>
    </source>
</evidence>
<sequence length="389" mass="42171">MGRISMRVAVVHSFYRSDQPSGENVAVLQQVGALRNAGIEILEVFRSTDEESEAPLYKVRSAISVATGVDFGHPQRAISEFAPDLVHVHNTFPNFGTRWLTKLQIPIVTTLHNFRASCANGLLYRDGHICLECPTSGSKAAFVHGCYQGSRAASLPAAISTAGGAKGNRLLKASAAIITQSARVHSFMIQQGIPEVRLHLIPGFVEEIHTQVTEPPTIPRFIFVGRNTPEKGLAELLQLWPTELQLDVVGSNEMAPTLHQGKNNLGNLGVRQRAWIMEHLPNYTALVFPGRVWEGAYPLVVREALEAGIPVVALADSGAADLITDFDVGAIYEDGSASQLLSGLGATINGGQRLRLHAREVYKLLLTKDKWVSEMGTAYKHARAMGVGS</sequence>
<name>A0A6J6ZP37_9ZZZZ</name>
<dbReference type="InterPro" id="IPR028098">
    <property type="entry name" value="Glyco_trans_4-like_N"/>
</dbReference>
<dbReference type="EMBL" id="CAFABK010000003">
    <property type="protein sequence ID" value="CAB4820728.1"/>
    <property type="molecule type" value="Genomic_DNA"/>
</dbReference>
<dbReference type="InterPro" id="IPR001296">
    <property type="entry name" value="Glyco_trans_1"/>
</dbReference>
<dbReference type="PANTHER" id="PTHR45947:SF13">
    <property type="entry name" value="TRANSFERASE"/>
    <property type="match status" value="1"/>
</dbReference>
<gene>
    <name evidence="3" type="ORF">UFOPK3204_00140</name>
</gene>
<accession>A0A6J6ZP37</accession>